<accession>A0A1C3H6W1</accession>
<sequence length="134" mass="14790">MISQTDLVERFGAEEIARLSDHDEYRTINAAVVAKAIADAEAEVNSYLAPVGLVGITPPKALVLKACDIARYYLHEDGATEIVRERYKQAIVWLKEVMKNPSMLTGMGDTTPKQPVSAIAVRPNVLPKRPWADE</sequence>
<dbReference type="AlphaFoldDB" id="A0A1C3H6W1"/>
<dbReference type="EMBL" id="FKLO01000080">
    <property type="protein sequence ID" value="SAM71566.1"/>
    <property type="molecule type" value="Genomic_DNA"/>
</dbReference>
<organism evidence="1 2">
    <name type="scientific">Cardiobacterium hominis</name>
    <dbReference type="NCBI Taxonomy" id="2718"/>
    <lineage>
        <taxon>Bacteria</taxon>
        <taxon>Pseudomonadati</taxon>
        <taxon>Pseudomonadota</taxon>
        <taxon>Gammaproteobacteria</taxon>
        <taxon>Cardiobacteriales</taxon>
        <taxon>Cardiobacteriaceae</taxon>
        <taxon>Cardiobacterium</taxon>
    </lineage>
</organism>
<dbReference type="RefSeq" id="WP_079542083.1">
    <property type="nucleotide sequence ID" value="NZ_FKLO01000080.1"/>
</dbReference>
<evidence type="ECO:0000313" key="1">
    <source>
        <dbReference type="EMBL" id="SAM71566.1"/>
    </source>
</evidence>
<reference evidence="2" key="1">
    <citation type="submission" date="2016-04" db="EMBL/GenBank/DDBJ databases">
        <authorList>
            <person name="Tagini F."/>
        </authorList>
    </citation>
    <scope>NUCLEOTIDE SEQUENCE [LARGE SCALE GENOMIC DNA]</scope>
    <source>
        <strain evidence="2">CHUV0807</strain>
    </source>
</reference>
<proteinExistence type="predicted"/>
<dbReference type="Proteomes" id="UP000190837">
    <property type="component" value="Unassembled WGS sequence"/>
</dbReference>
<dbReference type="InterPro" id="IPR009752">
    <property type="entry name" value="Phage_Mu_GpJ"/>
</dbReference>
<dbReference type="Pfam" id="PF07030">
    <property type="entry name" value="Phage_Mu_Gp36"/>
    <property type="match status" value="1"/>
</dbReference>
<gene>
    <name evidence="1" type="ORF">CHUV0807_2342</name>
</gene>
<protein>
    <submittedName>
        <fullName evidence="1">Mu-like prophage protein GP36</fullName>
    </submittedName>
</protein>
<name>A0A1C3H6W1_9GAMM</name>
<evidence type="ECO:0000313" key="2">
    <source>
        <dbReference type="Proteomes" id="UP000190837"/>
    </source>
</evidence>